<proteinExistence type="predicted"/>
<accession>A0A6J4N0Q1</accession>
<keyword evidence="1" id="KW-0812">Transmembrane</keyword>
<organism evidence="3">
    <name type="scientific">uncultured Nocardioidaceae bacterium</name>
    <dbReference type="NCBI Taxonomy" id="253824"/>
    <lineage>
        <taxon>Bacteria</taxon>
        <taxon>Bacillati</taxon>
        <taxon>Actinomycetota</taxon>
        <taxon>Actinomycetes</taxon>
        <taxon>Propionibacteriales</taxon>
        <taxon>Nocardioidaceae</taxon>
        <taxon>environmental samples</taxon>
    </lineage>
</organism>
<dbReference type="EMBL" id="CADCUK010000109">
    <property type="protein sequence ID" value="CAA9374483.1"/>
    <property type="molecule type" value="Genomic_DNA"/>
</dbReference>
<evidence type="ECO:0000313" key="3">
    <source>
        <dbReference type="EMBL" id="CAA9374483.1"/>
    </source>
</evidence>
<protein>
    <recommendedName>
        <fullName evidence="2">LytR/CpsA/Psr regulator C-terminal domain-containing protein</fullName>
    </recommendedName>
</protein>
<name>A0A6J4N0Q1_9ACTN</name>
<dbReference type="AlphaFoldDB" id="A0A6J4N0Q1"/>
<reference evidence="3" key="1">
    <citation type="submission" date="2020-02" db="EMBL/GenBank/DDBJ databases">
        <authorList>
            <person name="Meier V. D."/>
        </authorList>
    </citation>
    <scope>NUCLEOTIDE SEQUENCE</scope>
    <source>
        <strain evidence="3">AVDCRST_MAG47</strain>
    </source>
</reference>
<sequence>MTNRKIISAVTMVVLVGLLVAGAWYGWQSISAPLPGGDDDPPQRRAGKARCDDGVALGDLVGSDDVTVSVFNAGSVSGLADQTLSELTARGFIRGDAGNAPTELETVQFVRVLAPTEGDPTAELVALQFGANTEIQEFSDKLGPGIDVVVGDSFAGLVEAPSEIKAKQAAPGC</sequence>
<dbReference type="Pfam" id="PF13399">
    <property type="entry name" value="LytR_C"/>
    <property type="match status" value="1"/>
</dbReference>
<dbReference type="InterPro" id="IPR027381">
    <property type="entry name" value="LytR/CpsA/Psr_C"/>
</dbReference>
<gene>
    <name evidence="3" type="ORF">AVDCRST_MAG47-1514</name>
</gene>
<dbReference type="Gene3D" id="3.30.70.2390">
    <property type="match status" value="1"/>
</dbReference>
<keyword evidence="1" id="KW-1133">Transmembrane helix</keyword>
<feature type="domain" description="LytR/CpsA/Psr regulator C-terminal" evidence="2">
    <location>
        <begin position="65"/>
        <end position="154"/>
    </location>
</feature>
<feature type="transmembrane region" description="Helical" evidence="1">
    <location>
        <begin position="7"/>
        <end position="27"/>
    </location>
</feature>
<keyword evidence="1" id="KW-0472">Membrane</keyword>
<evidence type="ECO:0000256" key="1">
    <source>
        <dbReference type="SAM" id="Phobius"/>
    </source>
</evidence>
<evidence type="ECO:0000259" key="2">
    <source>
        <dbReference type="Pfam" id="PF13399"/>
    </source>
</evidence>